<dbReference type="RefSeq" id="WP_070194681.1">
    <property type="nucleotide sequence ID" value="NZ_LJGU01000091.1"/>
</dbReference>
<sequence length="94" mass="9708">MIEIINISSVTGCSAVATCLPVSRFQDTGASSVLLGGNERAFGAGRPTVAPAAAAARGDVYVSRHAVAGAAEGHQKTQLKMWALRGHDPWSYPA</sequence>
<dbReference type="Proteomes" id="UP000176101">
    <property type="component" value="Unassembled WGS sequence"/>
</dbReference>
<dbReference type="EMBL" id="LJGU01000091">
    <property type="protein sequence ID" value="OEV05921.1"/>
    <property type="molecule type" value="Genomic_DNA"/>
</dbReference>
<organism evidence="1 2">
    <name type="scientific">Streptomyces oceani</name>
    <dbReference type="NCBI Taxonomy" id="1075402"/>
    <lineage>
        <taxon>Bacteria</taxon>
        <taxon>Bacillati</taxon>
        <taxon>Actinomycetota</taxon>
        <taxon>Actinomycetes</taxon>
        <taxon>Kitasatosporales</taxon>
        <taxon>Streptomycetaceae</taxon>
        <taxon>Streptomyces</taxon>
    </lineage>
</organism>
<proteinExistence type="predicted"/>
<evidence type="ECO:0000313" key="2">
    <source>
        <dbReference type="Proteomes" id="UP000176101"/>
    </source>
</evidence>
<accession>A0A1E7KPY5</accession>
<name>A0A1E7KPY5_9ACTN</name>
<reference evidence="1 2" key="1">
    <citation type="journal article" date="2016" name="Front. Microbiol.">
        <title>Comparative Genomics Analysis of Streptomyces Species Reveals Their Adaptation to the Marine Environment and Their Diversity at the Genomic Level.</title>
        <authorList>
            <person name="Tian X."/>
            <person name="Zhang Z."/>
            <person name="Yang T."/>
            <person name="Chen M."/>
            <person name="Li J."/>
            <person name="Chen F."/>
            <person name="Yang J."/>
            <person name="Li W."/>
            <person name="Zhang B."/>
            <person name="Zhang Z."/>
            <person name="Wu J."/>
            <person name="Zhang C."/>
            <person name="Long L."/>
            <person name="Xiao J."/>
        </authorList>
    </citation>
    <scope>NUCLEOTIDE SEQUENCE [LARGE SCALE GENOMIC DNA]</scope>
    <source>
        <strain evidence="1 2">SCSIO 02100</strain>
    </source>
</reference>
<comment type="caution">
    <text evidence="1">The sequence shown here is derived from an EMBL/GenBank/DDBJ whole genome shotgun (WGS) entry which is preliminary data.</text>
</comment>
<protein>
    <submittedName>
        <fullName evidence="1">Uncharacterized protein</fullName>
    </submittedName>
</protein>
<dbReference type="OrthoDB" id="4305932at2"/>
<dbReference type="AlphaFoldDB" id="A0A1E7KPY5"/>
<keyword evidence="2" id="KW-1185">Reference proteome</keyword>
<dbReference type="STRING" id="1075402.AN216_01220"/>
<evidence type="ECO:0000313" key="1">
    <source>
        <dbReference type="EMBL" id="OEV05921.1"/>
    </source>
</evidence>
<gene>
    <name evidence="1" type="ORF">AN216_01220</name>
</gene>